<dbReference type="EMBL" id="BK014743">
    <property type="protein sequence ID" value="DAD73749.1"/>
    <property type="molecule type" value="Genomic_DNA"/>
</dbReference>
<evidence type="ECO:0000313" key="1">
    <source>
        <dbReference type="EMBL" id="DAD73749.1"/>
    </source>
</evidence>
<name>A0A8S5LUM5_9CAUD</name>
<accession>A0A8S5LUM5</accession>
<dbReference type="InterPro" id="IPR001387">
    <property type="entry name" value="Cro/C1-type_HTH"/>
</dbReference>
<dbReference type="CDD" id="cd00093">
    <property type="entry name" value="HTH_XRE"/>
    <property type="match status" value="1"/>
</dbReference>
<dbReference type="Gene3D" id="1.10.10.60">
    <property type="entry name" value="Homeodomain-like"/>
    <property type="match status" value="1"/>
</dbReference>
<proteinExistence type="predicted"/>
<organism evidence="1">
    <name type="scientific">Podoviridae sp. ctrub15</name>
    <dbReference type="NCBI Taxonomy" id="2826581"/>
    <lineage>
        <taxon>Viruses</taxon>
        <taxon>Duplodnaviria</taxon>
        <taxon>Heunggongvirae</taxon>
        <taxon>Uroviricota</taxon>
        <taxon>Caudoviricetes</taxon>
    </lineage>
</organism>
<protein>
    <submittedName>
        <fullName evidence="1">DNA complex-sensing repressor</fullName>
    </submittedName>
</protein>
<reference evidence="1" key="1">
    <citation type="journal article" date="2021" name="Proc. Natl. Acad. Sci. U.S.A.">
        <title>A Catalog of Tens of Thousands of Viruses from Human Metagenomes Reveals Hidden Associations with Chronic Diseases.</title>
        <authorList>
            <person name="Tisza M.J."/>
            <person name="Buck C.B."/>
        </authorList>
    </citation>
    <scope>NUCLEOTIDE SEQUENCE</scope>
    <source>
        <strain evidence="1">Ctrub15</strain>
    </source>
</reference>
<sequence length="79" mass="8919">MSNNQNNVKKAVLDFQNRTGKTMQEIAFEIGVSRVSLGKWLQKGYVSEDFVMRFADVVGVPPWTVNKLAKEMADRLASQ</sequence>